<evidence type="ECO:0000259" key="2">
    <source>
        <dbReference type="Pfam" id="PF00534"/>
    </source>
</evidence>
<proteinExistence type="predicted"/>
<organism evidence="4 5">
    <name type="scientific">Candidatus Curtissbacteria bacterium RIFCSPLOWO2_12_FULL_38_9</name>
    <dbReference type="NCBI Taxonomy" id="1797735"/>
    <lineage>
        <taxon>Bacteria</taxon>
        <taxon>Candidatus Curtissiibacteriota</taxon>
    </lineage>
</organism>
<dbReference type="PANTHER" id="PTHR46401">
    <property type="entry name" value="GLYCOSYLTRANSFERASE WBBK-RELATED"/>
    <property type="match status" value="1"/>
</dbReference>
<dbReference type="Gene3D" id="3.40.50.2000">
    <property type="entry name" value="Glycogen Phosphorylase B"/>
    <property type="match status" value="2"/>
</dbReference>
<feature type="domain" description="Glycosyltransferase subfamily 4-like N-terminal" evidence="3">
    <location>
        <begin position="20"/>
        <end position="187"/>
    </location>
</feature>
<dbReference type="GO" id="GO:0009103">
    <property type="term" value="P:lipopolysaccharide biosynthetic process"/>
    <property type="evidence" value="ECO:0007669"/>
    <property type="project" value="TreeGrafter"/>
</dbReference>
<dbReference type="InterPro" id="IPR001296">
    <property type="entry name" value="Glyco_trans_1"/>
</dbReference>
<dbReference type="InterPro" id="IPR028098">
    <property type="entry name" value="Glyco_trans_4-like_N"/>
</dbReference>
<evidence type="ECO:0000313" key="5">
    <source>
        <dbReference type="Proteomes" id="UP000177300"/>
    </source>
</evidence>
<dbReference type="PANTHER" id="PTHR46401:SF2">
    <property type="entry name" value="GLYCOSYLTRANSFERASE WBBK-RELATED"/>
    <property type="match status" value="1"/>
</dbReference>
<dbReference type="Pfam" id="PF00534">
    <property type="entry name" value="Glycos_transf_1"/>
    <property type="match status" value="1"/>
</dbReference>
<dbReference type="EMBL" id="MFBY01000038">
    <property type="protein sequence ID" value="OGE13293.1"/>
    <property type="molecule type" value="Genomic_DNA"/>
</dbReference>
<dbReference type="CDD" id="cd03801">
    <property type="entry name" value="GT4_PimA-like"/>
    <property type="match status" value="1"/>
</dbReference>
<dbReference type="SUPFAM" id="SSF53756">
    <property type="entry name" value="UDP-Glycosyltransferase/glycogen phosphorylase"/>
    <property type="match status" value="1"/>
</dbReference>
<dbReference type="Pfam" id="PF13439">
    <property type="entry name" value="Glyco_transf_4"/>
    <property type="match status" value="1"/>
</dbReference>
<evidence type="ECO:0000259" key="3">
    <source>
        <dbReference type="Pfam" id="PF13439"/>
    </source>
</evidence>
<accession>A0A1F5IA63</accession>
<sequence length="380" mass="43306">MNILLVTEFFPSGKGLRFSGGVEARTFFIAKFLARKHSISIIASRGLKDPKTEKMYGFTVYRVGPKRDYSASVGHLISRIKFIRDAIKFGRTFDVEIVDGGNYISHFIAKNIAVSKKIPCVAWYPDVWLNDWIKNAGMYGLFGEILERVNLLRGFNSYIAISNNTANKLKKFTQKNVHVVYCGVDENEFMVDRAKFKEPTIISVSRLTKYKNIKTVILAFASLSTKIKNVRLIIVGSGSEENRLKDLVKELKITKRVNFLKNLPRRKLIELYKMSHVFSLPSTVEGFGIATIEAGAAGLPYVNSDAPIHQEVTKDGFGGYLENSEIPSDFSKRFHELITNERLYNRKSKQAKKLSQIYSWKKISDQTEAIYESTVKKYEY</sequence>
<reference evidence="4 5" key="1">
    <citation type="journal article" date="2016" name="Nat. Commun.">
        <title>Thousands of microbial genomes shed light on interconnected biogeochemical processes in an aquifer system.</title>
        <authorList>
            <person name="Anantharaman K."/>
            <person name="Brown C.T."/>
            <person name="Hug L.A."/>
            <person name="Sharon I."/>
            <person name="Castelle C.J."/>
            <person name="Probst A.J."/>
            <person name="Thomas B.C."/>
            <person name="Singh A."/>
            <person name="Wilkins M.J."/>
            <person name="Karaoz U."/>
            <person name="Brodie E.L."/>
            <person name="Williams K.H."/>
            <person name="Hubbard S.S."/>
            <person name="Banfield J.F."/>
        </authorList>
    </citation>
    <scope>NUCLEOTIDE SEQUENCE [LARGE SCALE GENOMIC DNA]</scope>
</reference>
<dbReference type="GO" id="GO:0016757">
    <property type="term" value="F:glycosyltransferase activity"/>
    <property type="evidence" value="ECO:0007669"/>
    <property type="project" value="InterPro"/>
</dbReference>
<comment type="caution">
    <text evidence="4">The sequence shown here is derived from an EMBL/GenBank/DDBJ whole genome shotgun (WGS) entry which is preliminary data.</text>
</comment>
<feature type="domain" description="Glycosyl transferase family 1" evidence="2">
    <location>
        <begin position="194"/>
        <end position="353"/>
    </location>
</feature>
<dbReference type="AlphaFoldDB" id="A0A1F5IA63"/>
<name>A0A1F5IA63_9BACT</name>
<evidence type="ECO:0000256" key="1">
    <source>
        <dbReference type="ARBA" id="ARBA00022679"/>
    </source>
</evidence>
<keyword evidence="1" id="KW-0808">Transferase</keyword>
<evidence type="ECO:0008006" key="6">
    <source>
        <dbReference type="Google" id="ProtNLM"/>
    </source>
</evidence>
<gene>
    <name evidence="4" type="ORF">A3G14_05425</name>
</gene>
<protein>
    <recommendedName>
        <fullName evidence="6">Glycosyl transferase family 1 domain-containing protein</fullName>
    </recommendedName>
</protein>
<dbReference type="Proteomes" id="UP000177300">
    <property type="component" value="Unassembled WGS sequence"/>
</dbReference>
<evidence type="ECO:0000313" key="4">
    <source>
        <dbReference type="EMBL" id="OGE13293.1"/>
    </source>
</evidence>